<dbReference type="EMBL" id="CP046996">
    <property type="protein sequence ID" value="QHA00676.1"/>
    <property type="molecule type" value="Genomic_DNA"/>
</dbReference>
<proteinExistence type="predicted"/>
<dbReference type="Pfam" id="PF19848">
    <property type="entry name" value="DUF6323"/>
    <property type="match status" value="1"/>
</dbReference>
<evidence type="ECO:0000313" key="1">
    <source>
        <dbReference type="EMBL" id="QHA00676.1"/>
    </source>
</evidence>
<reference evidence="1 2" key="1">
    <citation type="submission" date="2019-12" db="EMBL/GenBank/DDBJ databases">
        <title>Sequence classification of anaerobic respiratory reductive dehalogenases: First we see many, then we see few.</title>
        <authorList>
            <person name="Molenda O."/>
            <person name="Puentes Jacome L.A."/>
            <person name="Cao X."/>
            <person name="Nesbo C.L."/>
            <person name="Tang S."/>
            <person name="Morson N."/>
            <person name="Patron J."/>
            <person name="Lomheim L."/>
            <person name="Wishart D.S."/>
            <person name="Edwards E.A."/>
        </authorList>
    </citation>
    <scope>NUCLEOTIDE SEQUENCE [LARGE SCALE GENOMIC DNA]</scope>
    <source>
        <strain evidence="1 2">12DCA</strain>
    </source>
</reference>
<evidence type="ECO:0000313" key="2">
    <source>
        <dbReference type="Proteomes" id="UP000430508"/>
    </source>
</evidence>
<organism evidence="1 2">
    <name type="scientific">Dehalobacter restrictus</name>
    <dbReference type="NCBI Taxonomy" id="55583"/>
    <lineage>
        <taxon>Bacteria</taxon>
        <taxon>Bacillati</taxon>
        <taxon>Bacillota</taxon>
        <taxon>Clostridia</taxon>
        <taxon>Eubacteriales</taxon>
        <taxon>Desulfitobacteriaceae</taxon>
        <taxon>Dehalobacter</taxon>
    </lineage>
</organism>
<gene>
    <name evidence="1" type="ORF">GQ588_08540</name>
</gene>
<protein>
    <submittedName>
        <fullName evidence="1">Uncharacterized protein</fullName>
    </submittedName>
</protein>
<dbReference type="RefSeq" id="WP_025205780.1">
    <property type="nucleotide sequence ID" value="NZ_CP046996.1"/>
</dbReference>
<dbReference type="Proteomes" id="UP000430508">
    <property type="component" value="Chromosome"/>
</dbReference>
<sequence>MEPFMLLPPAMINKMSVHEILECNDQTARFGLQLSASEALELVETRAHSLRSFGRVEFAGGMINKLILRFCDSPFLSCHNYAAALNDLIEAFYYFKNETLDEISDDELIGLMKVYFDGNCQGSLELLQNRELETLARNIRYGLTDYWNVHPNEDDPDNEEVDVW</sequence>
<dbReference type="InterPro" id="IPR046286">
    <property type="entry name" value="DUF6323"/>
</dbReference>
<name>A0A857DKL1_9FIRM</name>
<dbReference type="AlphaFoldDB" id="A0A857DKL1"/>
<accession>A0A857DKL1</accession>